<evidence type="ECO:0000256" key="6">
    <source>
        <dbReference type="ARBA" id="ARBA00022692"/>
    </source>
</evidence>
<evidence type="ECO:0000256" key="2">
    <source>
        <dbReference type="ARBA" id="ARBA00022448"/>
    </source>
</evidence>
<evidence type="ECO:0000313" key="12">
    <source>
        <dbReference type="EMBL" id="PEH38584.1"/>
    </source>
</evidence>
<gene>
    <name evidence="12" type="ORF">CRM94_29880</name>
</gene>
<evidence type="ECO:0000256" key="11">
    <source>
        <dbReference type="SAM" id="Phobius"/>
    </source>
</evidence>
<evidence type="ECO:0000256" key="7">
    <source>
        <dbReference type="ARBA" id="ARBA00022989"/>
    </source>
</evidence>
<evidence type="ECO:0000256" key="1">
    <source>
        <dbReference type="ARBA" id="ARBA00004651"/>
    </source>
</evidence>
<keyword evidence="7 11" id="KW-1133">Transmembrane helix</keyword>
<evidence type="ECO:0000256" key="10">
    <source>
        <dbReference type="ARBA" id="ARBA00035686"/>
    </source>
</evidence>
<name>A0A2A7S4G7_BURGA</name>
<sequence>MQSRSEIQADAAAPGAAALAQGGGVGAGGQGGAAGASAARPSRSGLQWMFQNVVWLWLAALVLVFGVLNPFFFTLSNLQNVLVQATVLGLLALAVSLPLMVAEIDLSIASNMGFSAAIGAILSTRLGLSPAIGVPAGIAAATAIGFFNGLCVTRLKMVSLIQTLAVMIVLQGSLLAVTQGNTISDMPDAYIWIGQFTLGNWPVMPLVFLVALLGMGFLLRRTVLGRCLYATGGNVLAANAAGIRVNRIKIVAFTLSGLLSGVAGYLLAAWQMAITSDQGEGFLLYAIAAPIIGGVSVFGGRGGALGILGGVLLLTVIHVGLAITEVPSFYVQMIGGILIFIAVAVDAIRVNFVSQ</sequence>
<dbReference type="Pfam" id="PF02653">
    <property type="entry name" value="BPD_transp_2"/>
    <property type="match status" value="1"/>
</dbReference>
<feature type="transmembrane region" description="Helical" evidence="11">
    <location>
        <begin position="81"/>
        <end position="101"/>
    </location>
</feature>
<feature type="transmembrane region" description="Helical" evidence="11">
    <location>
        <begin position="132"/>
        <end position="151"/>
    </location>
</feature>
<feature type="transmembrane region" description="Helical" evidence="11">
    <location>
        <begin position="305"/>
        <end position="323"/>
    </location>
</feature>
<comment type="caution">
    <text evidence="12">The sequence shown here is derived from an EMBL/GenBank/DDBJ whole genome shotgun (WGS) entry which is preliminary data.</text>
</comment>
<keyword evidence="4" id="KW-0997">Cell inner membrane</keyword>
<evidence type="ECO:0000256" key="3">
    <source>
        <dbReference type="ARBA" id="ARBA00022475"/>
    </source>
</evidence>
<dbReference type="PANTHER" id="PTHR32196">
    <property type="entry name" value="ABC TRANSPORTER PERMEASE PROTEIN YPHD-RELATED-RELATED"/>
    <property type="match status" value="1"/>
</dbReference>
<keyword evidence="5" id="KW-0762">Sugar transport</keyword>
<evidence type="ECO:0000256" key="8">
    <source>
        <dbReference type="ARBA" id="ARBA00023136"/>
    </source>
</evidence>
<protein>
    <recommendedName>
        <fullName evidence="10">Xylose transport system permease protein XylH</fullName>
    </recommendedName>
</protein>
<dbReference type="Proteomes" id="UP000220629">
    <property type="component" value="Unassembled WGS sequence"/>
</dbReference>
<dbReference type="PANTHER" id="PTHR32196:SF32">
    <property type="entry name" value="XYLOSE TRANSPORT SYSTEM PERMEASE PROTEIN XYLH"/>
    <property type="match status" value="1"/>
</dbReference>
<keyword evidence="8 11" id="KW-0472">Membrane</keyword>
<feature type="transmembrane region" description="Helical" evidence="11">
    <location>
        <begin position="329"/>
        <end position="348"/>
    </location>
</feature>
<dbReference type="InterPro" id="IPR001851">
    <property type="entry name" value="ABC_transp_permease"/>
</dbReference>
<feature type="transmembrane region" description="Helical" evidence="11">
    <location>
        <begin position="250"/>
        <end position="270"/>
    </location>
</feature>
<feature type="transmembrane region" description="Helical" evidence="11">
    <location>
        <begin position="158"/>
        <end position="178"/>
    </location>
</feature>
<organism evidence="12 13">
    <name type="scientific">Burkholderia gladioli</name>
    <name type="common">Pseudomonas marginata</name>
    <name type="synonym">Phytomonas marginata</name>
    <dbReference type="NCBI Taxonomy" id="28095"/>
    <lineage>
        <taxon>Bacteria</taxon>
        <taxon>Pseudomonadati</taxon>
        <taxon>Pseudomonadota</taxon>
        <taxon>Betaproteobacteria</taxon>
        <taxon>Burkholderiales</taxon>
        <taxon>Burkholderiaceae</taxon>
        <taxon>Burkholderia</taxon>
    </lineage>
</organism>
<comment type="function">
    <text evidence="9">Part of the binding-protein-dependent transport system for D-xylose. Probably responsible for the translocation of the substrate across the membrane.</text>
</comment>
<evidence type="ECO:0000313" key="13">
    <source>
        <dbReference type="Proteomes" id="UP000220629"/>
    </source>
</evidence>
<keyword evidence="2" id="KW-0813">Transport</keyword>
<feature type="transmembrane region" description="Helical" evidence="11">
    <location>
        <begin position="53"/>
        <end position="75"/>
    </location>
</feature>
<dbReference type="RefSeq" id="WP_098154102.1">
    <property type="nucleotide sequence ID" value="NZ_CADEQK010000007.1"/>
</dbReference>
<dbReference type="CDD" id="cd06579">
    <property type="entry name" value="TM_PBP1_transp_AraH_like"/>
    <property type="match status" value="1"/>
</dbReference>
<feature type="transmembrane region" description="Helical" evidence="11">
    <location>
        <begin position="198"/>
        <end position="219"/>
    </location>
</feature>
<dbReference type="GO" id="GO:0005886">
    <property type="term" value="C:plasma membrane"/>
    <property type="evidence" value="ECO:0007669"/>
    <property type="project" value="UniProtKB-SubCell"/>
</dbReference>
<comment type="subcellular location">
    <subcellularLocation>
        <location evidence="1">Cell membrane</location>
        <topology evidence="1">Multi-pass membrane protein</topology>
    </subcellularLocation>
</comment>
<keyword evidence="3" id="KW-1003">Cell membrane</keyword>
<dbReference type="GO" id="GO:0022857">
    <property type="term" value="F:transmembrane transporter activity"/>
    <property type="evidence" value="ECO:0007669"/>
    <property type="project" value="InterPro"/>
</dbReference>
<feature type="transmembrane region" description="Helical" evidence="11">
    <location>
        <begin position="282"/>
        <end position="298"/>
    </location>
</feature>
<dbReference type="EMBL" id="PDDY01000004">
    <property type="protein sequence ID" value="PEH38584.1"/>
    <property type="molecule type" value="Genomic_DNA"/>
</dbReference>
<accession>A0A2A7S4G7</accession>
<evidence type="ECO:0000256" key="5">
    <source>
        <dbReference type="ARBA" id="ARBA00022597"/>
    </source>
</evidence>
<keyword evidence="6 11" id="KW-0812">Transmembrane</keyword>
<evidence type="ECO:0000256" key="4">
    <source>
        <dbReference type="ARBA" id="ARBA00022519"/>
    </source>
</evidence>
<evidence type="ECO:0000256" key="9">
    <source>
        <dbReference type="ARBA" id="ARBA00035611"/>
    </source>
</evidence>
<proteinExistence type="predicted"/>
<dbReference type="AlphaFoldDB" id="A0A2A7S4G7"/>
<reference evidence="13" key="1">
    <citation type="submission" date="2017-09" db="EMBL/GenBank/DDBJ databases">
        <title>FDA dAtabase for Regulatory Grade micrObial Sequences (FDA-ARGOS): Supporting development and validation of Infectious Disease Dx tests.</title>
        <authorList>
            <person name="Minogue T."/>
            <person name="Wolcott M."/>
            <person name="Wasieloski L."/>
            <person name="Aguilar W."/>
            <person name="Moore D."/>
            <person name="Tallon L."/>
            <person name="Sadzewicz L."/>
            <person name="Ott S."/>
            <person name="Zhao X."/>
            <person name="Nagaraj S."/>
            <person name="Vavikolanu K."/>
            <person name="Aluvathingal J."/>
            <person name="Nadendla S."/>
            <person name="Sichtig H."/>
        </authorList>
    </citation>
    <scope>NUCLEOTIDE SEQUENCE [LARGE SCALE GENOMIC DNA]</scope>
    <source>
        <strain evidence="13">FDAARGOS_390</strain>
    </source>
</reference>